<evidence type="ECO:0000313" key="4">
    <source>
        <dbReference type="WBParaSite" id="TCLT_0000596801-mRNA-1"/>
    </source>
</evidence>
<sequence length="508" mass="58800">MSSGQPECLTSLVSYVPDFTFGQRTDIRNQLTTSTIQGQNLFIPEVLEVVSARGNTNCEPICERSISPPLRSALKKTNLKKFEDNTEDIKKEESQSIPKRPLDVVKKEGQLKAFPARLLQKKKTVAFGRTVNLSQTIEGASKSQPKLLMDSSSQNDKIHKVKQNSSEQQLMNELKKLKEDVRTLQIKIDELLVKDSERSDQFLRLTETLKVWKLLLQLINILALDKDVATNGTNENFSSVPHQGEFEKNKKQIMEEPSKEELKWAMMKRKYAENENFKRLVDEAIMKFGGDESLDIFADQNKGDISRKKSHPVSPVIRSTTRVTRQMTVKQVQRPRSPSAFSYDSKKYLARYGIIPAVSDVDDFESKIIDDEQQQVSVQSNYHPGNSVTYYSRNVQCNNLHRKNEGWLDFAGNCYDPEYRKERRYYTKKKPSRTVYTETNYQIDHFDNDEDENVDDVIEVSDSSEAEDYYPPEAQMRSPRNIRVWRGHCKKETMPQHMNERINRSAWD</sequence>
<evidence type="ECO:0000256" key="1">
    <source>
        <dbReference type="SAM" id="Coils"/>
    </source>
</evidence>
<gene>
    <name evidence="2" type="ORF">TCLT_LOCUS5957</name>
</gene>
<proteinExistence type="predicted"/>
<dbReference type="STRING" id="103827.A0A0N5CZN9"/>
<reference evidence="2 3" key="2">
    <citation type="submission" date="2018-11" db="EMBL/GenBank/DDBJ databases">
        <authorList>
            <consortium name="Pathogen Informatics"/>
        </authorList>
    </citation>
    <scope>NUCLEOTIDE SEQUENCE [LARGE SCALE GENOMIC DNA]</scope>
</reference>
<dbReference type="AlphaFoldDB" id="A0A0N5CZN9"/>
<evidence type="ECO:0000313" key="3">
    <source>
        <dbReference type="Proteomes" id="UP000276776"/>
    </source>
</evidence>
<keyword evidence="1" id="KW-0175">Coiled coil</keyword>
<evidence type="ECO:0000313" key="2">
    <source>
        <dbReference type="EMBL" id="VDN03264.1"/>
    </source>
</evidence>
<feature type="coiled-coil region" evidence="1">
    <location>
        <begin position="160"/>
        <end position="194"/>
    </location>
</feature>
<protein>
    <submittedName>
        <fullName evidence="4">Spindle pole body component 97</fullName>
    </submittedName>
</protein>
<reference evidence="4" key="1">
    <citation type="submission" date="2017-02" db="UniProtKB">
        <authorList>
            <consortium name="WormBaseParasite"/>
        </authorList>
    </citation>
    <scope>IDENTIFICATION</scope>
</reference>
<keyword evidence="3" id="KW-1185">Reference proteome</keyword>
<dbReference type="EMBL" id="UYYF01004376">
    <property type="protein sequence ID" value="VDN03264.1"/>
    <property type="molecule type" value="Genomic_DNA"/>
</dbReference>
<dbReference type="OMA" id="KWTIMKR"/>
<dbReference type="OrthoDB" id="5798599at2759"/>
<organism evidence="4">
    <name type="scientific">Thelazia callipaeda</name>
    <name type="common">Oriental eyeworm</name>
    <name type="synonym">Parasitic nematode</name>
    <dbReference type="NCBI Taxonomy" id="103827"/>
    <lineage>
        <taxon>Eukaryota</taxon>
        <taxon>Metazoa</taxon>
        <taxon>Ecdysozoa</taxon>
        <taxon>Nematoda</taxon>
        <taxon>Chromadorea</taxon>
        <taxon>Rhabditida</taxon>
        <taxon>Spirurina</taxon>
        <taxon>Spiruromorpha</taxon>
        <taxon>Thelazioidea</taxon>
        <taxon>Thelaziidae</taxon>
        <taxon>Thelazia</taxon>
    </lineage>
</organism>
<dbReference type="WBParaSite" id="TCLT_0000596801-mRNA-1">
    <property type="protein sequence ID" value="TCLT_0000596801-mRNA-1"/>
    <property type="gene ID" value="TCLT_0000596801"/>
</dbReference>
<dbReference type="Proteomes" id="UP000276776">
    <property type="component" value="Unassembled WGS sequence"/>
</dbReference>
<name>A0A0N5CZN9_THECL</name>
<accession>A0A0N5CZN9</accession>